<dbReference type="KEGG" id="lji:ELX58_02635"/>
<dbReference type="AlphaFoldDB" id="A0A4P6ZNL1"/>
<protein>
    <submittedName>
        <fullName evidence="3">Acyl-CoA thioesterase</fullName>
    </submittedName>
</protein>
<dbReference type="SUPFAM" id="SSF54637">
    <property type="entry name" value="Thioesterase/thiol ester dehydrase-isomerase"/>
    <property type="match status" value="1"/>
</dbReference>
<reference evidence="4" key="1">
    <citation type="submission" date="2018-12" db="EMBL/GenBank/DDBJ databases">
        <title>A new species of lactobacillus.</title>
        <authorList>
            <person name="Jian Y."/>
            <person name="Xin L."/>
            <person name="Hong Z.J."/>
            <person name="Ming L.Z."/>
            <person name="Hong X.Z."/>
        </authorList>
    </citation>
    <scope>NUCLEOTIDE SEQUENCE [LARGE SCALE GENOMIC DNA]</scope>
    <source>
        <strain evidence="4">HSLZ-75</strain>
    </source>
</reference>
<dbReference type="InterPro" id="IPR029069">
    <property type="entry name" value="HotDog_dom_sf"/>
</dbReference>
<name>A0A4P6ZNL1_9LACO</name>
<comment type="similarity">
    <text evidence="1">Belongs to the 4-hydroxybenzoyl-CoA thioesterase family.</text>
</comment>
<evidence type="ECO:0000313" key="4">
    <source>
        <dbReference type="Proteomes" id="UP000294321"/>
    </source>
</evidence>
<dbReference type="GO" id="GO:0047617">
    <property type="term" value="F:fatty acyl-CoA hydrolase activity"/>
    <property type="evidence" value="ECO:0007669"/>
    <property type="project" value="TreeGrafter"/>
</dbReference>
<dbReference type="PANTHER" id="PTHR31793:SF27">
    <property type="entry name" value="NOVEL THIOESTERASE SUPERFAMILY DOMAIN AND SAPOSIN A-TYPE DOMAIN CONTAINING PROTEIN (0610012H03RIK)"/>
    <property type="match status" value="1"/>
</dbReference>
<sequence length="139" mass="16518">MKPYIHKVQYYETDKMGITNNTNYVRFMEEARNDYLAQINFPYSKFEDNGIISPVVKISCEYRKTTTYPDLIKIRVRILKVNRFKLIVGYVMTVKGQIVCRAKSSHCFMTNGRIINMEKQLPDFYRQLKAEEKRGQQNN</sequence>
<gene>
    <name evidence="3" type="ORF">ELX58_02635</name>
</gene>
<dbReference type="OrthoDB" id="9800856at2"/>
<dbReference type="InterPro" id="IPR006684">
    <property type="entry name" value="YbgC/YbaW"/>
</dbReference>
<dbReference type="EMBL" id="CP034726">
    <property type="protein sequence ID" value="QBP19002.1"/>
    <property type="molecule type" value="Genomic_DNA"/>
</dbReference>
<dbReference type="PIRSF" id="PIRSF003230">
    <property type="entry name" value="YbgC"/>
    <property type="match status" value="1"/>
</dbReference>
<keyword evidence="2" id="KW-0378">Hydrolase</keyword>
<keyword evidence="4" id="KW-1185">Reference proteome</keyword>
<dbReference type="Gene3D" id="3.10.129.10">
    <property type="entry name" value="Hotdog Thioesterase"/>
    <property type="match status" value="1"/>
</dbReference>
<dbReference type="NCBIfam" id="TIGR00051">
    <property type="entry name" value="YbgC/FadM family acyl-CoA thioesterase"/>
    <property type="match status" value="1"/>
</dbReference>
<dbReference type="Pfam" id="PF13279">
    <property type="entry name" value="4HBT_2"/>
    <property type="match status" value="1"/>
</dbReference>
<dbReference type="InterPro" id="IPR050563">
    <property type="entry name" value="4-hydroxybenzoyl-CoA_TE"/>
</dbReference>
<dbReference type="CDD" id="cd00586">
    <property type="entry name" value="4HBT"/>
    <property type="match status" value="1"/>
</dbReference>
<evidence type="ECO:0000256" key="1">
    <source>
        <dbReference type="ARBA" id="ARBA00005953"/>
    </source>
</evidence>
<evidence type="ECO:0000313" key="3">
    <source>
        <dbReference type="EMBL" id="QBP19002.1"/>
    </source>
</evidence>
<dbReference type="Proteomes" id="UP000294321">
    <property type="component" value="Chromosome"/>
</dbReference>
<accession>A0A4P6ZNL1</accession>
<organism evidence="3 4">
    <name type="scientific">Acetilactobacillus jinshanensis</name>
    <dbReference type="NCBI Taxonomy" id="1720083"/>
    <lineage>
        <taxon>Bacteria</taxon>
        <taxon>Bacillati</taxon>
        <taxon>Bacillota</taxon>
        <taxon>Bacilli</taxon>
        <taxon>Lactobacillales</taxon>
        <taxon>Lactobacillaceae</taxon>
        <taxon>Acetilactobacillus</taxon>
    </lineage>
</organism>
<dbReference type="PANTHER" id="PTHR31793">
    <property type="entry name" value="4-HYDROXYBENZOYL-COA THIOESTERASE FAMILY MEMBER"/>
    <property type="match status" value="1"/>
</dbReference>
<evidence type="ECO:0000256" key="2">
    <source>
        <dbReference type="ARBA" id="ARBA00022801"/>
    </source>
</evidence>
<proteinExistence type="inferred from homology"/>